<dbReference type="AlphaFoldDB" id="B0DRN1"/>
<dbReference type="InParanoid" id="B0DRN1"/>
<evidence type="ECO:0000313" key="1">
    <source>
        <dbReference type="EMBL" id="EDR02813.1"/>
    </source>
</evidence>
<dbReference type="KEGG" id="lbc:LACBIDRAFT_308102"/>
<reference evidence="1 2" key="1">
    <citation type="journal article" date="2008" name="Nature">
        <title>The genome of Laccaria bicolor provides insights into mycorrhizal symbiosis.</title>
        <authorList>
            <person name="Martin F."/>
            <person name="Aerts A."/>
            <person name="Ahren D."/>
            <person name="Brun A."/>
            <person name="Danchin E.G.J."/>
            <person name="Duchaussoy F."/>
            <person name="Gibon J."/>
            <person name="Kohler A."/>
            <person name="Lindquist E."/>
            <person name="Pereda V."/>
            <person name="Salamov A."/>
            <person name="Shapiro H.J."/>
            <person name="Wuyts J."/>
            <person name="Blaudez D."/>
            <person name="Buee M."/>
            <person name="Brokstein P."/>
            <person name="Canbaeck B."/>
            <person name="Cohen D."/>
            <person name="Courty P.E."/>
            <person name="Coutinho P.M."/>
            <person name="Delaruelle C."/>
            <person name="Detter J.C."/>
            <person name="Deveau A."/>
            <person name="DiFazio S."/>
            <person name="Duplessis S."/>
            <person name="Fraissinet-Tachet L."/>
            <person name="Lucic E."/>
            <person name="Frey-Klett P."/>
            <person name="Fourrey C."/>
            <person name="Feussner I."/>
            <person name="Gay G."/>
            <person name="Grimwood J."/>
            <person name="Hoegger P.J."/>
            <person name="Jain P."/>
            <person name="Kilaru S."/>
            <person name="Labbe J."/>
            <person name="Lin Y.C."/>
            <person name="Legue V."/>
            <person name="Le Tacon F."/>
            <person name="Marmeisse R."/>
            <person name="Melayah D."/>
            <person name="Montanini B."/>
            <person name="Muratet M."/>
            <person name="Nehls U."/>
            <person name="Niculita-Hirzel H."/>
            <person name="Oudot-Le Secq M.P."/>
            <person name="Peter M."/>
            <person name="Quesneville H."/>
            <person name="Rajashekar B."/>
            <person name="Reich M."/>
            <person name="Rouhier N."/>
            <person name="Schmutz J."/>
            <person name="Yin T."/>
            <person name="Chalot M."/>
            <person name="Henrissat B."/>
            <person name="Kuees U."/>
            <person name="Lucas S."/>
            <person name="Van de Peer Y."/>
            <person name="Podila G.K."/>
            <person name="Polle A."/>
            <person name="Pukkila P.J."/>
            <person name="Richardson P.M."/>
            <person name="Rouze P."/>
            <person name="Sanders I.R."/>
            <person name="Stajich J.E."/>
            <person name="Tunlid A."/>
            <person name="Tuskan G."/>
            <person name="Grigoriev I.V."/>
        </authorList>
    </citation>
    <scope>NUCLEOTIDE SEQUENCE [LARGE SCALE GENOMIC DNA]</scope>
    <source>
        <strain evidence="2">S238N-H82 / ATCC MYA-4686</strain>
    </source>
</reference>
<dbReference type="OrthoDB" id="10364064at2759"/>
<dbReference type="HOGENOM" id="CLU_149480_0_0_1"/>
<keyword evidence="2" id="KW-1185">Reference proteome</keyword>
<proteinExistence type="predicted"/>
<evidence type="ECO:0000313" key="2">
    <source>
        <dbReference type="Proteomes" id="UP000001194"/>
    </source>
</evidence>
<gene>
    <name evidence="1" type="ORF">LACBIDRAFT_308102</name>
</gene>
<dbReference type="RefSeq" id="XP_001886523.1">
    <property type="nucleotide sequence ID" value="XM_001886488.1"/>
</dbReference>
<dbReference type="Proteomes" id="UP000001194">
    <property type="component" value="Unassembled WGS sequence"/>
</dbReference>
<accession>B0DRN1</accession>
<sequence length="145" mass="16154">MERVELRAHSTRQAFEPHHFAHGFTKNRYKGPKGELDMLIRGLMTVPRACKVIACAIAVTQMVECAPVNYPSQPSSNIPSKVDAGDSYYGPPFQPSRVAPALDYSTRPLKDIQSHRHDTPQTPFRLAFPVVTPIKDPLSNTQISN</sequence>
<protein>
    <submittedName>
        <fullName evidence="1">Predicted protein</fullName>
    </submittedName>
</protein>
<organism evidence="2">
    <name type="scientific">Laccaria bicolor (strain S238N-H82 / ATCC MYA-4686)</name>
    <name type="common">Bicoloured deceiver</name>
    <name type="synonym">Laccaria laccata var. bicolor</name>
    <dbReference type="NCBI Taxonomy" id="486041"/>
    <lineage>
        <taxon>Eukaryota</taxon>
        <taxon>Fungi</taxon>
        <taxon>Dikarya</taxon>
        <taxon>Basidiomycota</taxon>
        <taxon>Agaricomycotina</taxon>
        <taxon>Agaricomycetes</taxon>
        <taxon>Agaricomycetidae</taxon>
        <taxon>Agaricales</taxon>
        <taxon>Agaricineae</taxon>
        <taxon>Hydnangiaceae</taxon>
        <taxon>Laccaria</taxon>
    </lineage>
</organism>
<dbReference type="EMBL" id="DS547128">
    <property type="protein sequence ID" value="EDR02813.1"/>
    <property type="molecule type" value="Genomic_DNA"/>
</dbReference>
<name>B0DRN1_LACBS</name>
<dbReference type="GeneID" id="6082171"/>